<name>A0A4Q1BQP6_TREME</name>
<evidence type="ECO:0000256" key="1">
    <source>
        <dbReference type="ARBA" id="ARBA00004123"/>
    </source>
</evidence>
<sequence length="401" mass="43855">MARPLTQHPSSALNFGFASRGPPLGFDFALSSPSSQTFTSCSATAAIPHYTFGSTHRSPSPHKSPLSRRRDHPGSLPPTSQFIGSNTKRNLKRSRRQSASSASGSNSATSSPTLTRRELTGESKKIELGSIAKLGIGEPRRKMIKRNQTNTNVIPTITENNEVNREDVDMGVMLASLPPPYHLRILLQLLQNDPSLSATVMPLLPLPELQDCEDQLENAVDGIKRLLLPFPGSATSASEREWRRVIDKVDYFCRMCATYLEIFTKHSPTGLEKTYDILALLSSSFLQVLSLSPPPPSHAQSPSTPIERFGLSLIRAWSTWVSNLSENVNRRGGMFPHSTVSGWLGTLDTLAGQHALNSWSSGAGTIPVVPGIGHPTVRAFREAMEPIRQKFITDLGWLAGR</sequence>
<gene>
    <name evidence="5" type="ORF">M231_02378</name>
</gene>
<proteinExistence type="inferred from homology"/>
<evidence type="ECO:0008006" key="7">
    <source>
        <dbReference type="Google" id="ProtNLM"/>
    </source>
</evidence>
<feature type="region of interest" description="Disordered" evidence="4">
    <location>
        <begin position="51"/>
        <end position="122"/>
    </location>
</feature>
<dbReference type="PANTHER" id="PTHR28032:SF1">
    <property type="entry name" value="FI02826P"/>
    <property type="match status" value="1"/>
</dbReference>
<accession>A0A4Q1BQP6</accession>
<organism evidence="5 6">
    <name type="scientific">Tremella mesenterica</name>
    <name type="common">Jelly fungus</name>
    <dbReference type="NCBI Taxonomy" id="5217"/>
    <lineage>
        <taxon>Eukaryota</taxon>
        <taxon>Fungi</taxon>
        <taxon>Dikarya</taxon>
        <taxon>Basidiomycota</taxon>
        <taxon>Agaricomycotina</taxon>
        <taxon>Tremellomycetes</taxon>
        <taxon>Tremellales</taxon>
        <taxon>Tremellaceae</taxon>
        <taxon>Tremella</taxon>
    </lineage>
</organism>
<comment type="subcellular location">
    <subcellularLocation>
        <location evidence="1">Nucleus</location>
    </subcellularLocation>
</comment>
<feature type="compositionally biased region" description="Low complexity" evidence="4">
    <location>
        <begin position="97"/>
        <end position="111"/>
    </location>
</feature>
<dbReference type="EMBL" id="SDIL01000020">
    <property type="protein sequence ID" value="RXK40264.1"/>
    <property type="molecule type" value="Genomic_DNA"/>
</dbReference>
<dbReference type="InParanoid" id="A0A4Q1BQP6"/>
<protein>
    <recommendedName>
        <fullName evidence="7">Tethering factor for nuclear proteasome STS1</fullName>
    </recommendedName>
</protein>
<dbReference type="Gene3D" id="1.20.58.1590">
    <property type="entry name" value="Tethering factor for nuclear proteasome Cut8/Sts1"/>
    <property type="match status" value="1"/>
</dbReference>
<dbReference type="GO" id="GO:0031144">
    <property type="term" value="P:proteasome localization"/>
    <property type="evidence" value="ECO:0007669"/>
    <property type="project" value="InterPro"/>
</dbReference>
<evidence type="ECO:0000256" key="2">
    <source>
        <dbReference type="ARBA" id="ARBA00006199"/>
    </source>
</evidence>
<reference evidence="5 6" key="1">
    <citation type="submission" date="2016-06" db="EMBL/GenBank/DDBJ databases">
        <title>Evolution of pathogenesis and genome organization in the Tremellales.</title>
        <authorList>
            <person name="Cuomo C."/>
            <person name="Litvintseva A."/>
            <person name="Heitman J."/>
            <person name="Chen Y."/>
            <person name="Sun S."/>
            <person name="Springer D."/>
            <person name="Dromer F."/>
            <person name="Young S."/>
            <person name="Zeng Q."/>
            <person name="Chapman S."/>
            <person name="Gujja S."/>
            <person name="Saif S."/>
            <person name="Birren B."/>
        </authorList>
    </citation>
    <scope>NUCLEOTIDE SEQUENCE [LARGE SCALE GENOMIC DNA]</scope>
    <source>
        <strain evidence="5 6">ATCC 28783</strain>
    </source>
</reference>
<dbReference type="AlphaFoldDB" id="A0A4Q1BQP6"/>
<evidence type="ECO:0000256" key="3">
    <source>
        <dbReference type="ARBA" id="ARBA00023242"/>
    </source>
</evidence>
<keyword evidence="6" id="KW-1185">Reference proteome</keyword>
<evidence type="ECO:0000313" key="6">
    <source>
        <dbReference type="Proteomes" id="UP000289152"/>
    </source>
</evidence>
<dbReference type="VEuPathDB" id="FungiDB:TREMEDRAFT_58676"/>
<dbReference type="InterPro" id="IPR013868">
    <property type="entry name" value="Cut8/Sts1_fam"/>
</dbReference>
<comment type="caution">
    <text evidence="5">The sequence shown here is derived from an EMBL/GenBank/DDBJ whole genome shotgun (WGS) entry which is preliminary data.</text>
</comment>
<dbReference type="Proteomes" id="UP000289152">
    <property type="component" value="Unassembled WGS sequence"/>
</dbReference>
<dbReference type="GO" id="GO:0070628">
    <property type="term" value="F:proteasome binding"/>
    <property type="evidence" value="ECO:0007669"/>
    <property type="project" value="TreeGrafter"/>
</dbReference>
<comment type="similarity">
    <text evidence="2">Belongs to the cut8/STS1 family.</text>
</comment>
<feature type="compositionally biased region" description="Polar residues" evidence="4">
    <location>
        <begin position="77"/>
        <end position="88"/>
    </location>
</feature>
<dbReference type="GO" id="GO:0071630">
    <property type="term" value="P:nuclear protein quality control by the ubiquitin-proteasome system"/>
    <property type="evidence" value="ECO:0007669"/>
    <property type="project" value="InterPro"/>
</dbReference>
<evidence type="ECO:0000313" key="5">
    <source>
        <dbReference type="EMBL" id="RXK40264.1"/>
    </source>
</evidence>
<dbReference type="OrthoDB" id="10061064at2759"/>
<dbReference type="GO" id="GO:0031965">
    <property type="term" value="C:nuclear membrane"/>
    <property type="evidence" value="ECO:0007669"/>
    <property type="project" value="TreeGrafter"/>
</dbReference>
<evidence type="ECO:0000256" key="4">
    <source>
        <dbReference type="SAM" id="MobiDB-lite"/>
    </source>
</evidence>
<dbReference type="PANTHER" id="PTHR28032">
    <property type="entry name" value="FI02826P"/>
    <property type="match status" value="1"/>
</dbReference>
<keyword evidence="3" id="KW-0539">Nucleus</keyword>
<dbReference type="InterPro" id="IPR038422">
    <property type="entry name" value="Cut8/Sts1_sf"/>
</dbReference>